<comment type="caution">
    <text evidence="2">The sequence shown here is derived from an EMBL/GenBank/DDBJ whole genome shotgun (WGS) entry which is preliminary data.</text>
</comment>
<dbReference type="PANTHER" id="PTHR35004:SF6">
    <property type="entry name" value="TRANSPOSASE"/>
    <property type="match status" value="1"/>
</dbReference>
<dbReference type="GO" id="GO:0015074">
    <property type="term" value="P:DNA integration"/>
    <property type="evidence" value="ECO:0007669"/>
    <property type="project" value="InterPro"/>
</dbReference>
<dbReference type="PANTHER" id="PTHR35004">
    <property type="entry name" value="TRANSPOSASE RV3428C-RELATED"/>
    <property type="match status" value="1"/>
</dbReference>
<dbReference type="Pfam" id="PF00665">
    <property type="entry name" value="rve"/>
    <property type="match status" value="1"/>
</dbReference>
<dbReference type="EMBL" id="JANGBO010000037">
    <property type="protein sequence ID" value="MCQ5063227.1"/>
    <property type="molecule type" value="Genomic_DNA"/>
</dbReference>
<protein>
    <submittedName>
        <fullName evidence="2">DDE-type integrase/transposase/recombinase</fullName>
    </submittedName>
</protein>
<proteinExistence type="predicted"/>
<feature type="domain" description="Integrase catalytic" evidence="1">
    <location>
        <begin position="154"/>
        <end position="333"/>
    </location>
</feature>
<name>A0AAP2XQ45_9FIRM</name>
<dbReference type="SUPFAM" id="SSF46689">
    <property type="entry name" value="Homeodomain-like"/>
    <property type="match status" value="1"/>
</dbReference>
<accession>A0AAP2XQ45</accession>
<reference evidence="2" key="1">
    <citation type="submission" date="2022-06" db="EMBL/GenBank/DDBJ databases">
        <title>Isolation of gut microbiota from human fecal samples.</title>
        <authorList>
            <person name="Pamer E.G."/>
            <person name="Barat B."/>
            <person name="Waligurski E."/>
            <person name="Medina S."/>
            <person name="Paddock L."/>
            <person name="Mostad J."/>
        </authorList>
    </citation>
    <scope>NUCLEOTIDE SEQUENCE</scope>
    <source>
        <strain evidence="2">DFI.6.24</strain>
    </source>
</reference>
<sequence length="432" mass="51062">MNGQNTDSYEFRKLIGQIKFSFIAPVVSRTFTDDSISAYFKRVSKREIDWPDGTKRKFSDQTMKWWLYKYRKNGFDGLMPKDRLDLGRVRKLDEEHKEYIASLINQYPKITGVMIYEKMIEDGVLNKGDCSVDTIQRYIRNSGLRNGNGETLTRERRTWEFAHSCDGYEADTCHTFYIYDEENIYRKTYLIAIIDNHSRMIVGAEFFFNDNAINFQKVWHDAVLRYGRSKVIILDNGSSYKNKSTKEIEARLGTKIIYNPPYSPTGKALIERFFHTMKMRFMDVHNGSDYHSLGQLNNDLNKWINEYNRTIHSSLKEDENDNHTPLERYMYDMKDIEVSRLANKSPVDYVPWLDDVFLHETTRKVNGDSTVLVDNQLFDVPSVYIGMRVIIRYNPRTFEGTYLYDIAQKKKVPLKRTDRIENGKTRREEIIY</sequence>
<dbReference type="SUPFAM" id="SSF53098">
    <property type="entry name" value="Ribonuclease H-like"/>
    <property type="match status" value="1"/>
</dbReference>
<organism evidence="2 3">
    <name type="scientific">Faecalibacillus intestinalis</name>
    <dbReference type="NCBI Taxonomy" id="1982626"/>
    <lineage>
        <taxon>Bacteria</taxon>
        <taxon>Bacillati</taxon>
        <taxon>Bacillota</taxon>
        <taxon>Erysipelotrichia</taxon>
        <taxon>Erysipelotrichales</taxon>
        <taxon>Coprobacillaceae</taxon>
        <taxon>Faecalibacillus</taxon>
    </lineage>
</organism>
<dbReference type="AlphaFoldDB" id="A0AAP2XQ45"/>
<dbReference type="Proteomes" id="UP001204814">
    <property type="component" value="Unassembled WGS sequence"/>
</dbReference>
<dbReference type="PROSITE" id="PS50994">
    <property type="entry name" value="INTEGRASE"/>
    <property type="match status" value="1"/>
</dbReference>
<dbReference type="Gene3D" id="3.30.420.10">
    <property type="entry name" value="Ribonuclease H-like superfamily/Ribonuclease H"/>
    <property type="match status" value="1"/>
</dbReference>
<dbReference type="InterPro" id="IPR009057">
    <property type="entry name" value="Homeodomain-like_sf"/>
</dbReference>
<dbReference type="InterPro" id="IPR012337">
    <property type="entry name" value="RNaseH-like_sf"/>
</dbReference>
<gene>
    <name evidence="2" type="ORF">NE542_15545</name>
</gene>
<evidence type="ECO:0000313" key="3">
    <source>
        <dbReference type="Proteomes" id="UP001204814"/>
    </source>
</evidence>
<dbReference type="GO" id="GO:0003676">
    <property type="term" value="F:nucleic acid binding"/>
    <property type="evidence" value="ECO:0007669"/>
    <property type="project" value="InterPro"/>
</dbReference>
<dbReference type="InterPro" id="IPR036397">
    <property type="entry name" value="RNaseH_sf"/>
</dbReference>
<dbReference type="InterPro" id="IPR001584">
    <property type="entry name" value="Integrase_cat-core"/>
</dbReference>
<evidence type="ECO:0000313" key="2">
    <source>
        <dbReference type="EMBL" id="MCQ5063227.1"/>
    </source>
</evidence>
<evidence type="ECO:0000259" key="1">
    <source>
        <dbReference type="PROSITE" id="PS50994"/>
    </source>
</evidence>
<dbReference type="RefSeq" id="WP_227352333.1">
    <property type="nucleotide sequence ID" value="NZ_JAJDKX010000065.1"/>
</dbReference>